<evidence type="ECO:0000313" key="10">
    <source>
        <dbReference type="EMBL" id="NKZ24334.1"/>
    </source>
</evidence>
<dbReference type="Pfam" id="PF21982">
    <property type="entry name" value="RecX_HTH1"/>
    <property type="match status" value="1"/>
</dbReference>
<evidence type="ECO:0000256" key="6">
    <source>
        <dbReference type="HAMAP-Rule" id="MF_01114"/>
    </source>
</evidence>
<comment type="function">
    <text evidence="1 6">Modulates RecA activity.</text>
</comment>
<evidence type="ECO:0000259" key="7">
    <source>
        <dbReference type="Pfam" id="PF02631"/>
    </source>
</evidence>
<evidence type="ECO:0000256" key="1">
    <source>
        <dbReference type="ARBA" id="ARBA00003529"/>
    </source>
</evidence>
<dbReference type="GO" id="GO:0005737">
    <property type="term" value="C:cytoplasm"/>
    <property type="evidence" value="ECO:0007669"/>
    <property type="project" value="UniProtKB-SubCell"/>
</dbReference>
<dbReference type="GO" id="GO:0006282">
    <property type="term" value="P:regulation of DNA repair"/>
    <property type="evidence" value="ECO:0007669"/>
    <property type="project" value="UniProtKB-UniRule"/>
</dbReference>
<dbReference type="Pfam" id="PF21981">
    <property type="entry name" value="RecX_HTH3"/>
    <property type="match status" value="2"/>
</dbReference>
<sequence>MQVVSKVEQQKRPGRFNIYIADEFSFAVSETVLIKFNLFKGRELTKALIEEIKQADQEAKALQTAYVYLSQQLRSRYEVKQKLQLAEINTVTIENILKRLTEERLIDDVAFAQSFVRTIANTSIKGPKVIQQLLYQKRITNDVIEIALTEYSIELQLENATKLYFQLAKRYQKLAGFAKQQKIQQAMLQKGYDMEIIEQVKVRNVLPVDIDQEKQNLQREAEKIWYRNRKFEMGKRTLKTKQALYNKGFQSDDINTVMVTLSDEND</sequence>
<dbReference type="InterPro" id="IPR053925">
    <property type="entry name" value="RecX_HTH_3rd"/>
</dbReference>
<comment type="similarity">
    <text evidence="3 6">Belongs to the RecX family.</text>
</comment>
<keyword evidence="11" id="KW-1185">Reference proteome</keyword>
<comment type="caution">
    <text evidence="10">The sequence shown here is derived from an EMBL/GenBank/DDBJ whole genome shotgun (WGS) entry which is preliminary data.</text>
</comment>
<feature type="domain" description="RecX second three-helical" evidence="7">
    <location>
        <begin position="107"/>
        <end position="148"/>
    </location>
</feature>
<feature type="domain" description="RecX third three-helical" evidence="8">
    <location>
        <begin position="155"/>
        <end position="200"/>
    </location>
</feature>
<keyword evidence="5 6" id="KW-0963">Cytoplasm</keyword>
<name>A0A7X6S2R0_9LACO</name>
<dbReference type="Pfam" id="PF02631">
    <property type="entry name" value="RecX_HTH2"/>
    <property type="match status" value="1"/>
</dbReference>
<comment type="subcellular location">
    <subcellularLocation>
        <location evidence="2 6">Cytoplasm</location>
    </subcellularLocation>
</comment>
<evidence type="ECO:0000256" key="4">
    <source>
        <dbReference type="ARBA" id="ARBA00018111"/>
    </source>
</evidence>
<accession>A0A7X6S2R0</accession>
<protein>
    <recommendedName>
        <fullName evidence="4 6">Regulatory protein RecX</fullName>
    </recommendedName>
</protein>
<dbReference type="InterPro" id="IPR053924">
    <property type="entry name" value="RecX_HTH_2nd"/>
</dbReference>
<dbReference type="PANTHER" id="PTHR33602:SF1">
    <property type="entry name" value="REGULATORY PROTEIN RECX FAMILY PROTEIN"/>
    <property type="match status" value="1"/>
</dbReference>
<dbReference type="AlphaFoldDB" id="A0A7X6S2R0"/>
<dbReference type="EMBL" id="JAAXPN010000005">
    <property type="protein sequence ID" value="NKZ24334.1"/>
    <property type="molecule type" value="Genomic_DNA"/>
</dbReference>
<dbReference type="HAMAP" id="MF_01114">
    <property type="entry name" value="RecX"/>
    <property type="match status" value="1"/>
</dbReference>
<evidence type="ECO:0000313" key="11">
    <source>
        <dbReference type="Proteomes" id="UP000549765"/>
    </source>
</evidence>
<reference evidence="10 11" key="1">
    <citation type="submission" date="2020-04" db="EMBL/GenBank/DDBJ databases">
        <title>MicrobeNet Type strains.</title>
        <authorList>
            <person name="Nicholson A.C."/>
        </authorList>
    </citation>
    <scope>NUCLEOTIDE SEQUENCE [LARGE SCALE GENOMIC DNA]</scope>
    <source>
        <strain evidence="10 11">CCUG 61472</strain>
    </source>
</reference>
<dbReference type="Gene3D" id="1.10.10.10">
    <property type="entry name" value="Winged helix-like DNA-binding domain superfamily/Winged helix DNA-binding domain"/>
    <property type="match status" value="4"/>
</dbReference>
<feature type="domain" description="RecX first three-helical" evidence="9">
    <location>
        <begin position="61"/>
        <end position="100"/>
    </location>
</feature>
<evidence type="ECO:0000259" key="8">
    <source>
        <dbReference type="Pfam" id="PF21981"/>
    </source>
</evidence>
<dbReference type="InterPro" id="IPR036388">
    <property type="entry name" value="WH-like_DNA-bd_sf"/>
</dbReference>
<evidence type="ECO:0000256" key="3">
    <source>
        <dbReference type="ARBA" id="ARBA00009695"/>
    </source>
</evidence>
<dbReference type="Proteomes" id="UP000549765">
    <property type="component" value="Unassembled WGS sequence"/>
</dbReference>
<dbReference type="NCBIfam" id="NF010733">
    <property type="entry name" value="PRK14135.1"/>
    <property type="match status" value="1"/>
</dbReference>
<proteinExistence type="inferred from homology"/>
<dbReference type="RefSeq" id="WP_168722127.1">
    <property type="nucleotide sequence ID" value="NZ_JAAXPN010000005.1"/>
</dbReference>
<dbReference type="InterPro" id="IPR003783">
    <property type="entry name" value="Regulatory_RecX"/>
</dbReference>
<feature type="domain" description="RecX third three-helical" evidence="8">
    <location>
        <begin position="213"/>
        <end position="258"/>
    </location>
</feature>
<dbReference type="PANTHER" id="PTHR33602">
    <property type="entry name" value="REGULATORY PROTEIN RECX FAMILY PROTEIN"/>
    <property type="match status" value="1"/>
</dbReference>
<evidence type="ECO:0000256" key="2">
    <source>
        <dbReference type="ARBA" id="ARBA00004496"/>
    </source>
</evidence>
<gene>
    <name evidence="6 10" type="primary">recX</name>
    <name evidence="10" type="ORF">HF964_05900</name>
</gene>
<evidence type="ECO:0000256" key="5">
    <source>
        <dbReference type="ARBA" id="ARBA00022490"/>
    </source>
</evidence>
<evidence type="ECO:0000259" key="9">
    <source>
        <dbReference type="Pfam" id="PF21982"/>
    </source>
</evidence>
<organism evidence="10 11">
    <name type="scientific">Periweissella fabalis</name>
    <dbReference type="NCBI Taxonomy" id="1070421"/>
    <lineage>
        <taxon>Bacteria</taxon>
        <taxon>Bacillati</taxon>
        <taxon>Bacillota</taxon>
        <taxon>Bacilli</taxon>
        <taxon>Lactobacillales</taxon>
        <taxon>Lactobacillaceae</taxon>
        <taxon>Periweissella</taxon>
    </lineage>
</organism>
<dbReference type="InterPro" id="IPR053926">
    <property type="entry name" value="RecX_HTH_1st"/>
</dbReference>